<dbReference type="Proteomes" id="UP001157138">
    <property type="component" value="Unassembled WGS sequence"/>
</dbReference>
<dbReference type="RefSeq" id="WP_284192796.1">
    <property type="nucleotide sequence ID" value="NZ_BSPW01000061.1"/>
</dbReference>
<dbReference type="Gene3D" id="3.30.450.150">
    <property type="entry name" value="Haem-degrading domain"/>
    <property type="match status" value="1"/>
</dbReference>
<protein>
    <recommendedName>
        <fullName evidence="4">Heme-binding protein</fullName>
    </recommendedName>
</protein>
<dbReference type="InterPro" id="IPR038084">
    <property type="entry name" value="PduO/GlcC-like_sf"/>
</dbReference>
<dbReference type="PANTHER" id="PTHR34309:SF10">
    <property type="entry name" value="SLR1406 PROTEIN"/>
    <property type="match status" value="1"/>
</dbReference>
<dbReference type="SUPFAM" id="SSF143744">
    <property type="entry name" value="GlcG-like"/>
    <property type="match status" value="1"/>
</dbReference>
<reference evidence="3" key="1">
    <citation type="journal article" date="2019" name="Int. J. Syst. Evol. Microbiol.">
        <title>The Global Catalogue of Microorganisms (GCM) 10K type strain sequencing project: providing services to taxonomists for standard genome sequencing and annotation.</title>
        <authorList>
            <consortium name="The Broad Institute Genomics Platform"/>
            <consortium name="The Broad Institute Genome Sequencing Center for Infectious Disease"/>
            <person name="Wu L."/>
            <person name="Ma J."/>
        </authorList>
    </citation>
    <scope>NUCLEOTIDE SEQUENCE [LARGE SCALE GENOMIC DNA]</scope>
    <source>
        <strain evidence="3">NBRC 108723</strain>
    </source>
</reference>
<evidence type="ECO:0008006" key="4">
    <source>
        <dbReference type="Google" id="ProtNLM"/>
    </source>
</evidence>
<evidence type="ECO:0000313" key="2">
    <source>
        <dbReference type="EMBL" id="GLT18924.1"/>
    </source>
</evidence>
<keyword evidence="3" id="KW-1185">Reference proteome</keyword>
<dbReference type="Pfam" id="PF03928">
    <property type="entry name" value="HbpS-like"/>
    <property type="match status" value="1"/>
</dbReference>
<evidence type="ECO:0000256" key="1">
    <source>
        <dbReference type="SAM" id="SignalP"/>
    </source>
</evidence>
<comment type="caution">
    <text evidence="2">The sequence shown here is derived from an EMBL/GenBank/DDBJ whole genome shotgun (WGS) entry which is preliminary data.</text>
</comment>
<dbReference type="InterPro" id="IPR005624">
    <property type="entry name" value="PduO/GlcC-like"/>
</dbReference>
<name>A0ABQ6F0Y8_9VIBR</name>
<dbReference type="PANTHER" id="PTHR34309">
    <property type="entry name" value="SLR1406 PROTEIN"/>
    <property type="match status" value="1"/>
</dbReference>
<keyword evidence="1" id="KW-0732">Signal</keyword>
<dbReference type="EMBL" id="BSPW01000061">
    <property type="protein sequence ID" value="GLT18924.1"/>
    <property type="molecule type" value="Genomic_DNA"/>
</dbReference>
<evidence type="ECO:0000313" key="3">
    <source>
        <dbReference type="Proteomes" id="UP001157138"/>
    </source>
</evidence>
<accession>A0ABQ6F0Y8</accession>
<organism evidence="2 3">
    <name type="scientific">Vibrio zhanjiangensis</name>
    <dbReference type="NCBI Taxonomy" id="1046128"/>
    <lineage>
        <taxon>Bacteria</taxon>
        <taxon>Pseudomonadati</taxon>
        <taxon>Pseudomonadota</taxon>
        <taxon>Gammaproteobacteria</taxon>
        <taxon>Vibrionales</taxon>
        <taxon>Vibrionaceae</taxon>
        <taxon>Vibrio</taxon>
    </lineage>
</organism>
<gene>
    <name evidence="2" type="ORF">GCM10007938_27060</name>
</gene>
<sequence>MKNLKQNALVTALGLFSAALSFSSAAADKNQTVSINQISSTAALSLVKEAVHKCELDGYKVTATVVDLSGNILAQLRADGAGVHTLESSRKKAFTVASMKQSSANLMNLIADKPILQPLQNMDDNLLFLAGGVPVQMNNVIIGAIGVGGAPGGHLDTACAESAIKNIFNI</sequence>
<feature type="chain" id="PRO_5045827830" description="Heme-binding protein" evidence="1">
    <location>
        <begin position="27"/>
        <end position="170"/>
    </location>
</feature>
<feature type="signal peptide" evidence="1">
    <location>
        <begin position="1"/>
        <end position="26"/>
    </location>
</feature>
<proteinExistence type="predicted"/>
<dbReference type="InterPro" id="IPR052517">
    <property type="entry name" value="GlcG_carb_metab_protein"/>
</dbReference>